<dbReference type="Gene3D" id="3.90.1150.10">
    <property type="entry name" value="Aspartate Aminotransferase, domain 1"/>
    <property type="match status" value="1"/>
</dbReference>
<keyword evidence="3 9" id="KW-0032">Aminotransferase</keyword>
<dbReference type="GO" id="GO:0008453">
    <property type="term" value="F:alanine-glyoxylate transaminase activity"/>
    <property type="evidence" value="ECO:0007669"/>
    <property type="project" value="TreeGrafter"/>
</dbReference>
<dbReference type="Gene3D" id="3.40.640.10">
    <property type="entry name" value="Type I PLP-dependent aspartate aminotransferase-like (Major domain)"/>
    <property type="match status" value="1"/>
</dbReference>
<comment type="cofactor">
    <cofactor evidence="1 7">
        <name>pyridoxal 5'-phosphate</name>
        <dbReference type="ChEBI" id="CHEBI:597326"/>
    </cofactor>
</comment>
<dbReference type="GO" id="GO:0019265">
    <property type="term" value="P:glycine biosynthetic process, by transamination of glyoxylate"/>
    <property type="evidence" value="ECO:0007669"/>
    <property type="project" value="TreeGrafter"/>
</dbReference>
<name>A0A7C1II40_9CREN</name>
<dbReference type="InterPro" id="IPR015421">
    <property type="entry name" value="PyrdxlP-dep_Trfase_major"/>
</dbReference>
<dbReference type="SUPFAM" id="SSF53383">
    <property type="entry name" value="PLP-dependent transferases"/>
    <property type="match status" value="1"/>
</dbReference>
<evidence type="ECO:0000256" key="5">
    <source>
        <dbReference type="ARBA" id="ARBA00022898"/>
    </source>
</evidence>
<evidence type="ECO:0000256" key="6">
    <source>
        <dbReference type="RuleBase" id="RU004075"/>
    </source>
</evidence>
<dbReference type="PIRSF" id="PIRSF000524">
    <property type="entry name" value="SPT"/>
    <property type="match status" value="1"/>
</dbReference>
<dbReference type="InterPro" id="IPR000192">
    <property type="entry name" value="Aminotrans_V_dom"/>
</dbReference>
<dbReference type="AlphaFoldDB" id="A0A7C1II40"/>
<evidence type="ECO:0000256" key="1">
    <source>
        <dbReference type="ARBA" id="ARBA00001933"/>
    </source>
</evidence>
<dbReference type="Pfam" id="PF00266">
    <property type="entry name" value="Aminotran_5"/>
    <property type="match status" value="1"/>
</dbReference>
<gene>
    <name evidence="9" type="ORF">ENO04_04165</name>
</gene>
<organism evidence="9">
    <name type="scientific">Fervidicoccus fontis</name>
    <dbReference type="NCBI Taxonomy" id="683846"/>
    <lineage>
        <taxon>Archaea</taxon>
        <taxon>Thermoproteota</taxon>
        <taxon>Thermoprotei</taxon>
        <taxon>Fervidicoccales</taxon>
        <taxon>Fervidicoccaceae</taxon>
        <taxon>Fervidicoccus</taxon>
    </lineage>
</organism>
<dbReference type="InterPro" id="IPR015424">
    <property type="entry name" value="PyrdxlP-dep_Trfase"/>
</dbReference>
<dbReference type="PROSITE" id="PS00595">
    <property type="entry name" value="AA_TRANSFER_CLASS_5"/>
    <property type="match status" value="1"/>
</dbReference>
<comment type="caution">
    <text evidence="9">The sequence shown here is derived from an EMBL/GenBank/DDBJ whole genome shotgun (WGS) entry which is preliminary data.</text>
</comment>
<evidence type="ECO:0000256" key="7">
    <source>
        <dbReference type="RuleBase" id="RU004504"/>
    </source>
</evidence>
<dbReference type="InterPro" id="IPR020578">
    <property type="entry name" value="Aminotrans_V_PyrdxlP_BS"/>
</dbReference>
<dbReference type="PANTHER" id="PTHR21152:SF24">
    <property type="entry name" value="ALANINE--GLYOXYLATE AMINOTRANSFERASE 1"/>
    <property type="match status" value="1"/>
</dbReference>
<dbReference type="InterPro" id="IPR015422">
    <property type="entry name" value="PyrdxlP-dep_Trfase_small"/>
</dbReference>
<evidence type="ECO:0000256" key="3">
    <source>
        <dbReference type="ARBA" id="ARBA00022576"/>
    </source>
</evidence>
<feature type="domain" description="Aminotransferase class V" evidence="8">
    <location>
        <begin position="135"/>
        <end position="332"/>
    </location>
</feature>
<protein>
    <submittedName>
        <fullName evidence="9">Alanine--glyoxylate aminotransferase family protein</fullName>
    </submittedName>
</protein>
<proteinExistence type="inferred from homology"/>
<sequence>MLRTYTDRFILTPGPTEIPYRVRLALMKETTNPDLDPEFLEIYNDSRLMLRELLGVRKGSLYIMAGEAMHGLDAALANTIVNETKTLIVGNGVFGEGFADLVKLYGGRPVLVENCEDCWRRSADPAVIERELERHKDVEIVTLVHCDTPSGILNGLEEISKVVKSFGALLIVDAVSSIGGVPINFDSLGIDILIGGSQKALNLPAGLTILAISNDAWDRINRVNYRGFYLNLKLWREMLDEAGVFPYTMSDVLVYALHESLKLIMEEGPDNVYKRHLLARKAAWKAIEVMGLKPYPSSINYSSPTVTAFEVPRGINEAELRKMMWEKYGVMIGGSWGRLQGKVLRIGHMGVQASRIHLLIAISTLARALADLGYRLNIEEAIEALEEEFRD</sequence>
<comment type="similarity">
    <text evidence="2 6">Belongs to the class-V pyridoxal-phosphate-dependent aminotransferase family.</text>
</comment>
<evidence type="ECO:0000256" key="2">
    <source>
        <dbReference type="ARBA" id="ARBA00009236"/>
    </source>
</evidence>
<dbReference type="InterPro" id="IPR024169">
    <property type="entry name" value="SP_NH2Trfase/AEP_transaminase"/>
</dbReference>
<accession>A0A7C1II40</accession>
<reference evidence="9" key="1">
    <citation type="journal article" date="2020" name="mSystems">
        <title>Genome- and Community-Level Interaction Insights into Carbon Utilization and Element Cycling Functions of Hydrothermarchaeota in Hydrothermal Sediment.</title>
        <authorList>
            <person name="Zhou Z."/>
            <person name="Liu Y."/>
            <person name="Xu W."/>
            <person name="Pan J."/>
            <person name="Luo Z.H."/>
            <person name="Li M."/>
        </authorList>
    </citation>
    <scope>NUCLEOTIDE SEQUENCE [LARGE SCALE GENOMIC DNA]</scope>
    <source>
        <strain evidence="9">SpSt-123</strain>
    </source>
</reference>
<dbReference type="EMBL" id="DSDY01000131">
    <property type="protein sequence ID" value="HDS10793.1"/>
    <property type="molecule type" value="Genomic_DNA"/>
</dbReference>
<evidence type="ECO:0000313" key="9">
    <source>
        <dbReference type="EMBL" id="HDS10793.1"/>
    </source>
</evidence>
<keyword evidence="4 9" id="KW-0808">Transferase</keyword>
<evidence type="ECO:0000256" key="4">
    <source>
        <dbReference type="ARBA" id="ARBA00022679"/>
    </source>
</evidence>
<keyword evidence="5" id="KW-0663">Pyridoxal phosphate</keyword>
<dbReference type="PANTHER" id="PTHR21152">
    <property type="entry name" value="AMINOTRANSFERASE CLASS V"/>
    <property type="match status" value="1"/>
</dbReference>
<evidence type="ECO:0000259" key="8">
    <source>
        <dbReference type="Pfam" id="PF00266"/>
    </source>
</evidence>
<dbReference type="GO" id="GO:0004760">
    <property type="term" value="F:L-serine-pyruvate transaminase activity"/>
    <property type="evidence" value="ECO:0007669"/>
    <property type="project" value="TreeGrafter"/>
</dbReference>